<comment type="caution">
    <text evidence="4">The sequence shown here is derived from an EMBL/GenBank/DDBJ whole genome shotgun (WGS) entry which is preliminary data.</text>
</comment>
<gene>
    <name evidence="4" type="ORF">XAT740_LOCUS49232</name>
</gene>
<evidence type="ECO:0000313" key="5">
    <source>
        <dbReference type="Proteomes" id="UP000663828"/>
    </source>
</evidence>
<evidence type="ECO:0000256" key="2">
    <source>
        <dbReference type="PROSITE-ProRule" id="PRU00504"/>
    </source>
</evidence>
<evidence type="ECO:0000313" key="4">
    <source>
        <dbReference type="EMBL" id="CAF1613491.1"/>
    </source>
</evidence>
<accession>A0A816BU58</accession>
<keyword evidence="1" id="KW-0677">Repeat</keyword>
<sequence>MTTNKTQCFLCKKHKFTYSCRGCSNEFCFEDLTKHRQDLTEEFNTIINNYNQFRENLQETKENPQNSSLFIQIDQWEKNSIEIIRQTAQQCRQTFLKENKEFLVDIEEKFNKLIREMKEIQEENEVNEMNLKDLKEKLREITKEFNDSSEIFLKQGSQTFIKRISVKSTRKSNLKKWKQSGSTICGGNGRGDKLNQLSYPGGIFIDKHRNIFIADWGNDRIVRWKRNENQGTVVAGGNGKGNSLNQLNEPTDVIFDEQNNSIIIADFGNRRVMRWFLNTNQSEILIHNISCWRLTMDKFGFVYVSDREKHEVRRWKKGEKGEGTLVAGGNGKGDQLNQFNVPTSLFVDDKQSIYVSDLGNHRVMKWRKDAQEGIVVAGGNGKGENLNQLNCPEGIIVDHEGQIYVADIYNHRIVRWCEGDENGEIIVGGNGQGNEPNQLSYPRGLSFDGEGNLYVGDLENYRIQKFGLIIVLMHGITSTASAMEGIARWVRSLYPDIYVVSIEIGNGKVDSYFLPLDVQVEKFCVFGVPYLLQLPIELRDLLTKYAYETAIQNAVSPANYWRDPEQLDRYYSNCHYLPDINRMNCNKQSHPQNVSQFKHVQDRLHSAQMNDHRTLTDFRP</sequence>
<keyword evidence="5" id="KW-1185">Reference proteome</keyword>
<dbReference type="AlphaFoldDB" id="A0A816BU58"/>
<feature type="repeat" description="NHL" evidence="2">
    <location>
        <begin position="433"/>
        <end position="469"/>
    </location>
</feature>
<dbReference type="SUPFAM" id="SSF101898">
    <property type="entry name" value="NHL repeat"/>
    <property type="match status" value="1"/>
</dbReference>
<dbReference type="InterPro" id="IPR001258">
    <property type="entry name" value="NHL_repeat"/>
</dbReference>
<dbReference type="PROSITE" id="PS51125">
    <property type="entry name" value="NHL"/>
    <property type="match status" value="1"/>
</dbReference>
<dbReference type="CDD" id="cd05819">
    <property type="entry name" value="NHL"/>
    <property type="match status" value="1"/>
</dbReference>
<dbReference type="SUPFAM" id="SSF53474">
    <property type="entry name" value="alpha/beta-Hydrolases"/>
    <property type="match status" value="1"/>
</dbReference>
<dbReference type="InterPro" id="IPR029058">
    <property type="entry name" value="AB_hydrolase_fold"/>
</dbReference>
<dbReference type="Proteomes" id="UP000663828">
    <property type="component" value="Unassembled WGS sequence"/>
</dbReference>
<dbReference type="Pfam" id="PF02089">
    <property type="entry name" value="Palm_thioest"/>
    <property type="match status" value="2"/>
</dbReference>
<dbReference type="GO" id="GO:0000209">
    <property type="term" value="P:protein polyubiquitination"/>
    <property type="evidence" value="ECO:0007669"/>
    <property type="project" value="TreeGrafter"/>
</dbReference>
<organism evidence="4 5">
    <name type="scientific">Adineta ricciae</name>
    <name type="common">Rotifer</name>
    <dbReference type="NCBI Taxonomy" id="249248"/>
    <lineage>
        <taxon>Eukaryota</taxon>
        <taxon>Metazoa</taxon>
        <taxon>Spiralia</taxon>
        <taxon>Gnathifera</taxon>
        <taxon>Rotifera</taxon>
        <taxon>Eurotatoria</taxon>
        <taxon>Bdelloidea</taxon>
        <taxon>Adinetida</taxon>
        <taxon>Adinetidae</taxon>
        <taxon>Adineta</taxon>
    </lineage>
</organism>
<name>A0A816BU58_ADIRI</name>
<dbReference type="Gene3D" id="3.40.50.1820">
    <property type="entry name" value="alpha/beta hydrolase"/>
    <property type="match status" value="2"/>
</dbReference>
<protein>
    <submittedName>
        <fullName evidence="4">Uncharacterized protein</fullName>
    </submittedName>
</protein>
<evidence type="ECO:0000256" key="3">
    <source>
        <dbReference type="SAM" id="Coils"/>
    </source>
</evidence>
<dbReference type="EMBL" id="CAJNOR010007239">
    <property type="protein sequence ID" value="CAF1613491.1"/>
    <property type="molecule type" value="Genomic_DNA"/>
</dbReference>
<dbReference type="Gene3D" id="2.120.10.30">
    <property type="entry name" value="TolB, C-terminal domain"/>
    <property type="match status" value="3"/>
</dbReference>
<reference evidence="4" key="1">
    <citation type="submission" date="2021-02" db="EMBL/GenBank/DDBJ databases">
        <authorList>
            <person name="Nowell W R."/>
        </authorList>
    </citation>
    <scope>NUCLEOTIDE SEQUENCE</scope>
</reference>
<proteinExistence type="predicted"/>
<dbReference type="InterPro" id="IPR050952">
    <property type="entry name" value="TRIM-NHL_E3_ligases"/>
</dbReference>
<feature type="coiled-coil region" evidence="3">
    <location>
        <begin position="36"/>
        <end position="63"/>
    </location>
</feature>
<dbReference type="InterPro" id="IPR011042">
    <property type="entry name" value="6-blade_b-propeller_TolB-like"/>
</dbReference>
<dbReference type="GO" id="GO:0043161">
    <property type="term" value="P:proteasome-mediated ubiquitin-dependent protein catabolic process"/>
    <property type="evidence" value="ECO:0007669"/>
    <property type="project" value="TreeGrafter"/>
</dbReference>
<dbReference type="PANTHER" id="PTHR24104">
    <property type="entry name" value="E3 UBIQUITIN-PROTEIN LIGASE NHLRC1-RELATED"/>
    <property type="match status" value="1"/>
</dbReference>
<dbReference type="PANTHER" id="PTHR24104:SF25">
    <property type="entry name" value="PROTEIN LIN-41"/>
    <property type="match status" value="1"/>
</dbReference>
<dbReference type="Pfam" id="PF01436">
    <property type="entry name" value="NHL"/>
    <property type="match status" value="2"/>
</dbReference>
<keyword evidence="3" id="KW-0175">Coiled coil</keyword>
<dbReference type="GO" id="GO:0008270">
    <property type="term" value="F:zinc ion binding"/>
    <property type="evidence" value="ECO:0007669"/>
    <property type="project" value="UniProtKB-KW"/>
</dbReference>
<evidence type="ECO:0000256" key="1">
    <source>
        <dbReference type="ARBA" id="ARBA00022737"/>
    </source>
</evidence>
<dbReference type="GO" id="GO:0061630">
    <property type="term" value="F:ubiquitin protein ligase activity"/>
    <property type="evidence" value="ECO:0007669"/>
    <property type="project" value="TreeGrafter"/>
</dbReference>
<feature type="coiled-coil region" evidence="3">
    <location>
        <begin position="103"/>
        <end position="151"/>
    </location>
</feature>